<gene>
    <name evidence="1" type="ORF">CDL15_Pgr020877</name>
</gene>
<evidence type="ECO:0000313" key="2">
    <source>
        <dbReference type="Proteomes" id="UP000197138"/>
    </source>
</evidence>
<accession>A0A218XVD0</accession>
<dbReference type="Proteomes" id="UP000197138">
    <property type="component" value="Unassembled WGS sequence"/>
</dbReference>
<organism evidence="1 2">
    <name type="scientific">Punica granatum</name>
    <name type="common">Pomegranate</name>
    <dbReference type="NCBI Taxonomy" id="22663"/>
    <lineage>
        <taxon>Eukaryota</taxon>
        <taxon>Viridiplantae</taxon>
        <taxon>Streptophyta</taxon>
        <taxon>Embryophyta</taxon>
        <taxon>Tracheophyta</taxon>
        <taxon>Spermatophyta</taxon>
        <taxon>Magnoliopsida</taxon>
        <taxon>eudicotyledons</taxon>
        <taxon>Gunneridae</taxon>
        <taxon>Pentapetalae</taxon>
        <taxon>rosids</taxon>
        <taxon>malvids</taxon>
        <taxon>Myrtales</taxon>
        <taxon>Lythraceae</taxon>
        <taxon>Punica</taxon>
    </lineage>
</organism>
<reference evidence="2" key="1">
    <citation type="journal article" date="2017" name="Plant J.">
        <title>The pomegranate (Punica granatum L.) genome and the genomics of punicalagin biosynthesis.</title>
        <authorList>
            <person name="Qin G."/>
            <person name="Xu C."/>
            <person name="Ming R."/>
            <person name="Tang H."/>
            <person name="Guyot R."/>
            <person name="Kramer E.M."/>
            <person name="Hu Y."/>
            <person name="Yi X."/>
            <person name="Qi Y."/>
            <person name="Xu X."/>
            <person name="Gao Z."/>
            <person name="Pan H."/>
            <person name="Jian J."/>
            <person name="Tian Y."/>
            <person name="Yue Z."/>
            <person name="Xu Y."/>
        </authorList>
    </citation>
    <scope>NUCLEOTIDE SEQUENCE [LARGE SCALE GENOMIC DNA]</scope>
    <source>
        <strain evidence="2">cv. Dabenzi</strain>
    </source>
</reference>
<sequence>MSLKLRCVLGENGPVTVFTEDAPVACECCRREAVPKCADLPEAGVAARTKFLRWCLARVVRLIYRRPTLPPGWLCFAGGPLCPWGGCVSDLPGANLATRAVARYSVGCRLYRRGDCSLPGMPRSCDGTFACEAIARCSA</sequence>
<proteinExistence type="predicted"/>
<name>A0A218XVD0_PUNGR</name>
<protein>
    <submittedName>
        <fullName evidence="1">Uncharacterized protein</fullName>
    </submittedName>
</protein>
<dbReference type="AlphaFoldDB" id="A0A218XVD0"/>
<dbReference type="EMBL" id="MTKT01000785">
    <property type="protein sequence ID" value="OWM88923.1"/>
    <property type="molecule type" value="Genomic_DNA"/>
</dbReference>
<comment type="caution">
    <text evidence="1">The sequence shown here is derived from an EMBL/GenBank/DDBJ whole genome shotgun (WGS) entry which is preliminary data.</text>
</comment>
<evidence type="ECO:0000313" key="1">
    <source>
        <dbReference type="EMBL" id="OWM88923.1"/>
    </source>
</evidence>